<dbReference type="PANTHER" id="PTHR35848">
    <property type="entry name" value="OXALATE-BINDING PROTEIN"/>
    <property type="match status" value="1"/>
</dbReference>
<keyword evidence="1" id="KW-0479">Metal-binding</keyword>
<name>A0A0R0C7A7_9GAMM</name>
<proteinExistence type="predicted"/>
<comment type="caution">
    <text evidence="3">The sequence shown here is derived from an EMBL/GenBank/DDBJ whole genome shotgun (WGS) entry which is preliminary data.</text>
</comment>
<dbReference type="AlphaFoldDB" id="A0A0R0C7A7"/>
<dbReference type="InterPro" id="IPR051610">
    <property type="entry name" value="GPI/OXD"/>
</dbReference>
<dbReference type="PATRIC" id="fig|405444.3.peg.3298"/>
<evidence type="ECO:0000313" key="4">
    <source>
        <dbReference type="Proteomes" id="UP000050864"/>
    </source>
</evidence>
<dbReference type="InterPro" id="IPR013096">
    <property type="entry name" value="Cupin_2"/>
</dbReference>
<dbReference type="EMBL" id="LDJI01000006">
    <property type="protein sequence ID" value="KRG65567.1"/>
    <property type="molecule type" value="Genomic_DNA"/>
</dbReference>
<dbReference type="STRING" id="405444.ABB26_03175"/>
<sequence>MSLPLIQRACTVSSIVNVHEVQVHPLPAPYAPTGRAAETHAPLLARLAGIPGSPQLGANLVALAPGKCAFPFHSHRVSDELFYIVSGAGELRFGEHIHPLREGDFIACHAGGPEAAHQIRNTGASELRYIAIGTNPPADIAEYPDSGKFKTYSLGDGTSRFDATAKMDEDSSDYWSLADG</sequence>
<accession>A0A0R0C7A7</accession>
<dbReference type="RefSeq" id="WP_083490660.1">
    <property type="nucleotide sequence ID" value="NZ_LDJI01000006.1"/>
</dbReference>
<evidence type="ECO:0000313" key="3">
    <source>
        <dbReference type="EMBL" id="KRG65567.1"/>
    </source>
</evidence>
<dbReference type="GO" id="GO:0046872">
    <property type="term" value="F:metal ion binding"/>
    <property type="evidence" value="ECO:0007669"/>
    <property type="project" value="UniProtKB-KW"/>
</dbReference>
<dbReference type="SUPFAM" id="SSF51182">
    <property type="entry name" value="RmlC-like cupins"/>
    <property type="match status" value="1"/>
</dbReference>
<protein>
    <recommendedName>
        <fullName evidence="2">Cupin type-2 domain-containing protein</fullName>
    </recommendedName>
</protein>
<dbReference type="InterPro" id="IPR014710">
    <property type="entry name" value="RmlC-like_jellyroll"/>
</dbReference>
<dbReference type="OrthoDB" id="9806121at2"/>
<dbReference type="PANTHER" id="PTHR35848:SF6">
    <property type="entry name" value="CUPIN TYPE-2 DOMAIN-CONTAINING PROTEIN"/>
    <property type="match status" value="1"/>
</dbReference>
<gene>
    <name evidence="3" type="ORF">ABB26_03175</name>
</gene>
<evidence type="ECO:0000256" key="1">
    <source>
        <dbReference type="ARBA" id="ARBA00022723"/>
    </source>
</evidence>
<organism evidence="3 4">
    <name type="scientific">Stenotrophomonas humi</name>
    <dbReference type="NCBI Taxonomy" id="405444"/>
    <lineage>
        <taxon>Bacteria</taxon>
        <taxon>Pseudomonadati</taxon>
        <taxon>Pseudomonadota</taxon>
        <taxon>Gammaproteobacteria</taxon>
        <taxon>Lysobacterales</taxon>
        <taxon>Lysobacteraceae</taxon>
        <taxon>Stenotrophomonas</taxon>
    </lineage>
</organism>
<reference evidence="3 4" key="1">
    <citation type="submission" date="2015-05" db="EMBL/GenBank/DDBJ databases">
        <title>Genome sequencing and analysis of members of genus Stenotrophomonas.</title>
        <authorList>
            <person name="Patil P.P."/>
            <person name="Midha S."/>
            <person name="Patil P.B."/>
        </authorList>
    </citation>
    <scope>NUCLEOTIDE SEQUENCE [LARGE SCALE GENOMIC DNA]</scope>
    <source>
        <strain evidence="3 4">DSM 18929</strain>
    </source>
</reference>
<dbReference type="CDD" id="cd02224">
    <property type="entry name" value="cupin_SPO2919-like"/>
    <property type="match status" value="1"/>
</dbReference>
<dbReference type="Proteomes" id="UP000050864">
    <property type="component" value="Unassembled WGS sequence"/>
</dbReference>
<feature type="domain" description="Cupin type-2" evidence="2">
    <location>
        <begin position="60"/>
        <end position="132"/>
    </location>
</feature>
<evidence type="ECO:0000259" key="2">
    <source>
        <dbReference type="Pfam" id="PF07883"/>
    </source>
</evidence>
<dbReference type="InterPro" id="IPR011051">
    <property type="entry name" value="RmlC_Cupin_sf"/>
</dbReference>
<dbReference type="Pfam" id="PF07883">
    <property type="entry name" value="Cupin_2"/>
    <property type="match status" value="1"/>
</dbReference>
<dbReference type="Gene3D" id="2.60.120.10">
    <property type="entry name" value="Jelly Rolls"/>
    <property type="match status" value="1"/>
</dbReference>
<keyword evidence="4" id="KW-1185">Reference proteome</keyword>